<keyword evidence="2" id="KW-1185">Reference proteome</keyword>
<dbReference type="AlphaFoldDB" id="A0A433PPM9"/>
<evidence type="ECO:0000313" key="1">
    <source>
        <dbReference type="EMBL" id="RUS19432.1"/>
    </source>
</evidence>
<proteinExistence type="predicted"/>
<sequence>MQYPSIRALTPELILVADGAGNIYLVRHTVDLDTDVKKGEIVLTTQYHGYGIEGIDPVPCVLLDAKIVKGEIPDFLFAVDSVATKVEEASSSSSSTLSTQFCTPSTNHQATQTFFNITLASLPLPHTEKSDDPRPDATVLHVLRGPDIPCYFAIDPAGEGYVVGSEQ</sequence>
<dbReference type="EMBL" id="RBNJ01021605">
    <property type="protein sequence ID" value="RUS19432.1"/>
    <property type="molecule type" value="Genomic_DNA"/>
</dbReference>
<protein>
    <recommendedName>
        <fullName evidence="3">Cleavage/polyadenylation specificity factor A subunit N-terminal domain-containing protein</fullName>
    </recommendedName>
</protein>
<feature type="non-terminal residue" evidence="1">
    <location>
        <position position="167"/>
    </location>
</feature>
<reference evidence="1 2" key="1">
    <citation type="journal article" date="2018" name="New Phytol.">
        <title>Phylogenomics of Endogonaceae and evolution of mycorrhizas within Mucoromycota.</title>
        <authorList>
            <person name="Chang Y."/>
            <person name="Desiro A."/>
            <person name="Na H."/>
            <person name="Sandor L."/>
            <person name="Lipzen A."/>
            <person name="Clum A."/>
            <person name="Barry K."/>
            <person name="Grigoriev I.V."/>
            <person name="Martin F.M."/>
            <person name="Stajich J.E."/>
            <person name="Smith M.E."/>
            <person name="Bonito G."/>
            <person name="Spatafora J.W."/>
        </authorList>
    </citation>
    <scope>NUCLEOTIDE SEQUENCE [LARGE SCALE GENOMIC DNA]</scope>
    <source>
        <strain evidence="1 2">AD002</strain>
    </source>
</reference>
<accession>A0A433PPM9</accession>
<name>A0A433PPM9_9FUNG</name>
<comment type="caution">
    <text evidence="1">The sequence shown here is derived from an EMBL/GenBank/DDBJ whole genome shotgun (WGS) entry which is preliminary data.</text>
</comment>
<gene>
    <name evidence="1" type="ORF">BC938DRAFT_475741</name>
</gene>
<dbReference type="Proteomes" id="UP000274822">
    <property type="component" value="Unassembled WGS sequence"/>
</dbReference>
<evidence type="ECO:0000313" key="2">
    <source>
        <dbReference type="Proteomes" id="UP000274822"/>
    </source>
</evidence>
<organism evidence="1 2">
    <name type="scientific">Jimgerdemannia flammicorona</name>
    <dbReference type="NCBI Taxonomy" id="994334"/>
    <lineage>
        <taxon>Eukaryota</taxon>
        <taxon>Fungi</taxon>
        <taxon>Fungi incertae sedis</taxon>
        <taxon>Mucoromycota</taxon>
        <taxon>Mucoromycotina</taxon>
        <taxon>Endogonomycetes</taxon>
        <taxon>Endogonales</taxon>
        <taxon>Endogonaceae</taxon>
        <taxon>Jimgerdemannia</taxon>
    </lineage>
</organism>
<evidence type="ECO:0008006" key="3">
    <source>
        <dbReference type="Google" id="ProtNLM"/>
    </source>
</evidence>